<evidence type="ECO:0000313" key="3">
    <source>
        <dbReference type="Proteomes" id="UP000030300"/>
    </source>
</evidence>
<dbReference type="Pfam" id="PF02517">
    <property type="entry name" value="Rce1-like"/>
    <property type="match status" value="1"/>
</dbReference>
<name>A0A0C5XMF5_NOCSI</name>
<evidence type="ECO:0000313" key="2">
    <source>
        <dbReference type="EMBL" id="AJR18642.1"/>
    </source>
</evidence>
<dbReference type="EMBL" id="CP009896">
    <property type="protein sequence ID" value="AJR18642.1"/>
    <property type="molecule type" value="Genomic_DNA"/>
</dbReference>
<dbReference type="AlphaFoldDB" id="A0A0C5XMF5"/>
<dbReference type="GO" id="GO:0004175">
    <property type="term" value="F:endopeptidase activity"/>
    <property type="evidence" value="ECO:0007669"/>
    <property type="project" value="UniProtKB-ARBA"/>
</dbReference>
<sequence length="325" mass="34255">MNRDPTFDGVVPHLRPMCTCAPGHQGGAMTSCAPPDPLPYHRLALRADRPRWWRPIVVLALGVVLFVAGAILLAGPLVLLGEAVPDLQGRIDDVLGDGDPSDPLAATYLLLAVALMLPAALLAVRLAGRRSPGTLSSVTGRLRWPLLARCLGAALVLMLSAMLVMLTVEDGWSDAAVTDRTLPFLALAVLVVPLQAAAEEYFFRGVLMQTVGAWLRHPAFAIVLPVALFTLGHDYDVLGLIDVTAFGLAAGWLVWRTGGLEAAIGLHVATNALIFAFGGLGLVDLAATEGTPGGLAASLTVTGLFTWLVRDWADAPSYVSAQRLP</sequence>
<dbReference type="PANTHER" id="PTHR39430:SF1">
    <property type="entry name" value="PROTEASE"/>
    <property type="match status" value="1"/>
</dbReference>
<gene>
    <name evidence="2" type="ORF">KR76_20235</name>
</gene>
<feature type="domain" description="CAAX prenyl protease 2/Lysostaphin resistance protein A-like" evidence="1">
    <location>
        <begin position="184"/>
        <end position="273"/>
    </location>
</feature>
<dbReference type="PROSITE" id="PS51257">
    <property type="entry name" value="PROKAR_LIPOPROTEIN"/>
    <property type="match status" value="1"/>
</dbReference>
<dbReference type="STRING" id="2045.KR76_20235"/>
<accession>A0A0C5XMF5</accession>
<dbReference type="PANTHER" id="PTHR39430">
    <property type="entry name" value="MEMBRANE-ASSOCIATED PROTEASE-RELATED"/>
    <property type="match status" value="1"/>
</dbReference>
<protein>
    <recommendedName>
        <fullName evidence="1">CAAX prenyl protease 2/Lysostaphin resistance protein A-like domain-containing protein</fullName>
    </recommendedName>
</protein>
<dbReference type="Proteomes" id="UP000030300">
    <property type="component" value="Chromosome"/>
</dbReference>
<evidence type="ECO:0000259" key="1">
    <source>
        <dbReference type="Pfam" id="PF02517"/>
    </source>
</evidence>
<proteinExistence type="predicted"/>
<dbReference type="InterPro" id="IPR003675">
    <property type="entry name" value="Rce1/LyrA-like_dom"/>
</dbReference>
<reference evidence="2 3" key="1">
    <citation type="journal article" date="2015" name="Genome Announc.">
        <title>Complete Genome Sequence of Steroid-Transforming Nocardioides simplex VKM Ac-2033D.</title>
        <authorList>
            <person name="Shtratnikova V.Y."/>
            <person name="Schelkunov M.I."/>
            <person name="Pekov Y.A."/>
            <person name="Fokina V.V."/>
            <person name="Logacheva M.D."/>
            <person name="Sokolov S.L."/>
            <person name="Bragin E.Y."/>
            <person name="Ashapkin V.V."/>
            <person name="Donova M.V."/>
        </authorList>
    </citation>
    <scope>NUCLEOTIDE SEQUENCE [LARGE SCALE GENOMIC DNA]</scope>
    <source>
        <strain evidence="2 3">VKM Ac-2033D</strain>
    </source>
</reference>
<dbReference type="KEGG" id="psim:KR76_20235"/>
<dbReference type="HOGENOM" id="CLU_052492_0_1_11"/>
<dbReference type="GO" id="GO:0080120">
    <property type="term" value="P:CAAX-box protein maturation"/>
    <property type="evidence" value="ECO:0007669"/>
    <property type="project" value="UniProtKB-ARBA"/>
</dbReference>
<organism evidence="2 3">
    <name type="scientific">Nocardioides simplex</name>
    <name type="common">Arthrobacter simplex</name>
    <dbReference type="NCBI Taxonomy" id="2045"/>
    <lineage>
        <taxon>Bacteria</taxon>
        <taxon>Bacillati</taxon>
        <taxon>Actinomycetota</taxon>
        <taxon>Actinomycetes</taxon>
        <taxon>Propionibacteriales</taxon>
        <taxon>Nocardioidaceae</taxon>
        <taxon>Pimelobacter</taxon>
    </lineage>
</organism>
<keyword evidence="3" id="KW-1185">Reference proteome</keyword>